<sequence length="661" mass="73825">MMVLEIRNVAVIGAGSMGHAIAEVVAIHGFNVKLMDVSEDQLKRAMEKIEEGLRKSYERGYISEDPEKVLKRIEATADLIEVAKDADLVIEAIPEIFDLKKKVFSEIEQYCPDHTIFATNTSSLSITKLAEATKRPEKFIGMHFFNPPKILKLLEIVWGEKTSEETIRIVEDFARKIDRIIIHVRKDVPGFIVNRIFVTMSNEASWAVEMGEGTIEEIDSAVKYRLGLPMGLFELHDVLGGGSVDVSYHVLEYYRQTLGESYRPSPLFERLFKAGHYGKKTGKGFYDWSEGKTNEVPLRAGANFDLLRLVAPAVNEAAWLIEKGVASAEEIDLAVLHGLNYPRGLLRMADDFGIDSIVKKLNELYEKYNGEERYKVNPVLQKMVEEGKLGRTTGEGFYKYGDGNYEFVKVEKEGKVGVLKLNRPRRANALNPTFLKEVEDALDLLERDEEVRAIVIAGEGKNFCAGADIAMFASGRPEMVTEFSQLGHKVFRKIEMLSKPVIAAIHGAAVGGGFELAMACDLRVMSERAFLGLPELNLGIIPGWGGTQRLAYYVGVSKLKEVIMLKRNIKPEEAKNLGLVAEVFPQERFWDEVMKLAREVAELPPLAVKYLKKVIALGTMPALETGNLAESEAGAVIALTDDVAEGIQAFNYRRKPNFRGR</sequence>
<dbReference type="EnsemblBacteria" id="AAB91209">
    <property type="protein sequence ID" value="AAB91209"/>
    <property type="gene ID" value="AF_0017"/>
</dbReference>
<evidence type="ECO:0000256" key="11">
    <source>
        <dbReference type="ARBA" id="ARBA00023235"/>
    </source>
</evidence>
<name>O30218_ARCFU</name>
<feature type="domain" description="3-hydroxyacyl-CoA dehydrogenase C-terminal" evidence="15">
    <location>
        <begin position="190"/>
        <end position="288"/>
    </location>
</feature>
<keyword evidence="6" id="KW-0276">Fatty acid metabolism</keyword>
<evidence type="ECO:0000256" key="5">
    <source>
        <dbReference type="ARBA" id="ARBA00011245"/>
    </source>
</evidence>
<dbReference type="FunFam" id="3.90.226.10:FF:000009">
    <property type="entry name" value="Carnitinyl-CoA dehydratase"/>
    <property type="match status" value="1"/>
</dbReference>
<evidence type="ECO:0000256" key="6">
    <source>
        <dbReference type="ARBA" id="ARBA00022832"/>
    </source>
</evidence>
<dbReference type="AlphaFoldDB" id="O30218"/>
<dbReference type="GO" id="GO:0070403">
    <property type="term" value="F:NAD+ binding"/>
    <property type="evidence" value="ECO:0007669"/>
    <property type="project" value="InterPro"/>
</dbReference>
<dbReference type="Pfam" id="PF00725">
    <property type="entry name" value="3HCDH"/>
    <property type="match status" value="2"/>
</dbReference>
<dbReference type="EMBL" id="AE000782">
    <property type="protein sequence ID" value="AAB91209.1"/>
    <property type="molecule type" value="Genomic_DNA"/>
</dbReference>
<dbReference type="GO" id="GO:0006635">
    <property type="term" value="P:fatty acid beta-oxidation"/>
    <property type="evidence" value="ECO:0007669"/>
    <property type="project" value="UniProtKB-UniPathway"/>
</dbReference>
<gene>
    <name evidence="17" type="ordered locus">AF_0017</name>
</gene>
<evidence type="ECO:0000259" key="16">
    <source>
        <dbReference type="Pfam" id="PF02737"/>
    </source>
</evidence>
<evidence type="ECO:0000256" key="9">
    <source>
        <dbReference type="ARBA" id="ARBA00023098"/>
    </source>
</evidence>
<dbReference type="HOGENOM" id="CLU_010448_2_1_2"/>
<evidence type="ECO:0000256" key="7">
    <source>
        <dbReference type="ARBA" id="ARBA00023002"/>
    </source>
</evidence>
<evidence type="ECO:0000256" key="12">
    <source>
        <dbReference type="ARBA" id="ARBA00023239"/>
    </source>
</evidence>
<dbReference type="PaxDb" id="224325-AF_0017"/>
<dbReference type="GO" id="GO:0016853">
    <property type="term" value="F:isomerase activity"/>
    <property type="evidence" value="ECO:0007669"/>
    <property type="project" value="UniProtKB-KW"/>
</dbReference>
<evidence type="ECO:0000313" key="18">
    <source>
        <dbReference type="Proteomes" id="UP000002199"/>
    </source>
</evidence>
<dbReference type="Pfam" id="PF02737">
    <property type="entry name" value="3HCDH_N"/>
    <property type="match status" value="1"/>
</dbReference>
<comment type="pathway">
    <text evidence="2">Lipid metabolism; fatty acid beta-oxidation.</text>
</comment>
<keyword evidence="10" id="KW-0576">Peroxisome</keyword>
<dbReference type="FunFam" id="3.40.50.720:FF:000009">
    <property type="entry name" value="Fatty oxidation complex, alpha subunit"/>
    <property type="match status" value="1"/>
</dbReference>
<dbReference type="InterPro" id="IPR006168">
    <property type="entry name" value="G3P_DH_NAD-dep"/>
</dbReference>
<keyword evidence="13" id="KW-0511">Multifunctional enzyme</keyword>
<evidence type="ECO:0000256" key="8">
    <source>
        <dbReference type="ARBA" id="ARBA00023027"/>
    </source>
</evidence>
<dbReference type="InterPro" id="IPR006108">
    <property type="entry name" value="3HC_DH_C"/>
</dbReference>
<dbReference type="InterPro" id="IPR008927">
    <property type="entry name" value="6-PGluconate_DH-like_C_sf"/>
</dbReference>
<reference evidence="17 18" key="1">
    <citation type="journal article" date="1997" name="Nature">
        <title>The complete genome sequence of the hyperthermophilic, sulphate-reducing archaeon Archaeoglobus fulgidus.</title>
        <authorList>
            <person name="Klenk H.P."/>
            <person name="Clayton R.A."/>
            <person name="Tomb J."/>
            <person name="White O."/>
            <person name="Nelson K.E."/>
            <person name="Ketchum K.A."/>
            <person name="Dodson R.J."/>
            <person name="Gwinn M."/>
            <person name="Hickey E.K."/>
            <person name="Peterson J.D."/>
            <person name="Richardson D.L."/>
            <person name="Kerlavage A.R."/>
            <person name="Graham D.E."/>
            <person name="Kyrpides N.C."/>
            <person name="Fleischmann R.D."/>
            <person name="Quackenbush J."/>
            <person name="Lee N.H."/>
            <person name="Sutton G.G."/>
            <person name="Gill S."/>
            <person name="Kirkness E.F."/>
            <person name="Dougherty B.A."/>
            <person name="McKenney K."/>
            <person name="Adams M.D."/>
            <person name="Loftus B."/>
            <person name="Peterson S."/>
            <person name="Reich C.I."/>
            <person name="McNeil L.K."/>
            <person name="Badger J.H."/>
            <person name="Glodek A."/>
            <person name="Zhou L."/>
            <person name="Overbeek R."/>
            <person name="Gocayne J.D."/>
            <person name="Weidman J.F."/>
            <person name="McDonald L."/>
            <person name="Utterback T."/>
            <person name="Cotton M.D."/>
            <person name="Spriggs T."/>
            <person name="Artiach P."/>
            <person name="Kaine B.P."/>
            <person name="Sykes S.M."/>
            <person name="Sadow P.W."/>
            <person name="D'Andrea K.P."/>
            <person name="Bowman C."/>
            <person name="Fujii C."/>
            <person name="Garland S.A."/>
            <person name="Mason T.M."/>
            <person name="Olsen G.J."/>
            <person name="Fraser C.M."/>
            <person name="Smith H.O."/>
            <person name="Woese C.R."/>
            <person name="Venter J.C."/>
        </authorList>
    </citation>
    <scope>NUCLEOTIDE SEQUENCE [LARGE SCALE GENOMIC DNA]</scope>
    <source>
        <strain evidence="18">ATCC 49558 / DSM 4304 / JCM 9628 / NBRC 100126 / VC-16</strain>
    </source>
</reference>
<dbReference type="UniPathway" id="UPA00659"/>
<feature type="domain" description="3-hydroxyacyl-CoA dehydrogenase NAD binding" evidence="16">
    <location>
        <begin position="8"/>
        <end position="187"/>
    </location>
</feature>
<dbReference type="InterPro" id="IPR029045">
    <property type="entry name" value="ClpP/crotonase-like_dom_sf"/>
</dbReference>
<dbReference type="PROSITE" id="PS00166">
    <property type="entry name" value="ENOYL_COA_HYDRATASE"/>
    <property type="match status" value="1"/>
</dbReference>
<organism evidence="17 18">
    <name type="scientific">Archaeoglobus fulgidus (strain ATCC 49558 / DSM 4304 / JCM 9628 / NBRC 100126 / VC-16)</name>
    <dbReference type="NCBI Taxonomy" id="224325"/>
    <lineage>
        <taxon>Archaea</taxon>
        <taxon>Methanobacteriati</taxon>
        <taxon>Methanobacteriota</taxon>
        <taxon>Archaeoglobi</taxon>
        <taxon>Archaeoglobales</taxon>
        <taxon>Archaeoglobaceae</taxon>
        <taxon>Archaeoglobus</taxon>
    </lineage>
</organism>
<evidence type="ECO:0000256" key="13">
    <source>
        <dbReference type="ARBA" id="ARBA00023268"/>
    </source>
</evidence>
<dbReference type="GO" id="GO:0004300">
    <property type="term" value="F:enoyl-CoA hydratase activity"/>
    <property type="evidence" value="ECO:0007669"/>
    <property type="project" value="UniProtKB-ARBA"/>
</dbReference>
<dbReference type="eggNOG" id="arCOG00249">
    <property type="taxonomic scope" value="Archaea"/>
</dbReference>
<dbReference type="PRINTS" id="PR00077">
    <property type="entry name" value="GPDHDRGNASE"/>
</dbReference>
<dbReference type="InterPro" id="IPR018376">
    <property type="entry name" value="Enoyl-CoA_hyd/isom_CS"/>
</dbReference>
<dbReference type="SUPFAM" id="SSF48179">
    <property type="entry name" value="6-phosphogluconate dehydrogenase C-terminal domain-like"/>
    <property type="match status" value="2"/>
</dbReference>
<dbReference type="PhylomeDB" id="O30218"/>
<dbReference type="PANTHER" id="PTHR23309:SF49">
    <property type="entry name" value="PEROXISOMAL BIFUNCTIONAL ENZYME"/>
    <property type="match status" value="1"/>
</dbReference>
<dbReference type="PIR" id="A69252">
    <property type="entry name" value="A69252"/>
</dbReference>
<dbReference type="GO" id="GO:0006072">
    <property type="term" value="P:glycerol-3-phosphate metabolic process"/>
    <property type="evidence" value="ECO:0007669"/>
    <property type="project" value="InterPro"/>
</dbReference>
<keyword evidence="12" id="KW-0456">Lyase</keyword>
<comment type="subcellular location">
    <subcellularLocation>
        <location evidence="1">Peroxisome</location>
    </subcellularLocation>
</comment>
<evidence type="ECO:0000313" key="17">
    <source>
        <dbReference type="EMBL" id="AAB91209.1"/>
    </source>
</evidence>
<comment type="subunit">
    <text evidence="5">Monomer.</text>
</comment>
<feature type="domain" description="3-hydroxyacyl-CoA dehydrogenase C-terminal" evidence="15">
    <location>
        <begin position="308"/>
        <end position="400"/>
    </location>
</feature>
<keyword evidence="11" id="KW-0413">Isomerase</keyword>
<dbReference type="PANTHER" id="PTHR23309">
    <property type="entry name" value="3-HYDROXYACYL-COA DEHYROGENASE"/>
    <property type="match status" value="1"/>
</dbReference>
<dbReference type="CDD" id="cd06558">
    <property type="entry name" value="crotonase-like"/>
    <property type="match status" value="1"/>
</dbReference>
<dbReference type="Proteomes" id="UP000002199">
    <property type="component" value="Chromosome"/>
</dbReference>
<evidence type="ECO:0000256" key="10">
    <source>
        <dbReference type="ARBA" id="ARBA00023140"/>
    </source>
</evidence>
<keyword evidence="7" id="KW-0560">Oxidoreductase</keyword>
<dbReference type="KEGG" id="afu:AF_0017"/>
<accession>O30218</accession>
<dbReference type="GO" id="GO:0003857">
    <property type="term" value="F:(3S)-3-hydroxyacyl-CoA dehydrogenase (NAD+) activity"/>
    <property type="evidence" value="ECO:0007669"/>
    <property type="project" value="TreeGrafter"/>
</dbReference>
<evidence type="ECO:0000256" key="4">
    <source>
        <dbReference type="ARBA" id="ARBA00008750"/>
    </source>
</evidence>
<dbReference type="SUPFAM" id="SSF52096">
    <property type="entry name" value="ClpP/crotonase"/>
    <property type="match status" value="1"/>
</dbReference>
<dbReference type="InterPro" id="IPR013328">
    <property type="entry name" value="6PGD_dom2"/>
</dbReference>
<dbReference type="STRING" id="224325.AF_0017"/>
<evidence type="ECO:0000259" key="15">
    <source>
        <dbReference type="Pfam" id="PF00725"/>
    </source>
</evidence>
<dbReference type="Gene3D" id="1.10.1040.10">
    <property type="entry name" value="N-(1-d-carboxylethyl)-l-norvaline Dehydrogenase, domain 2"/>
    <property type="match status" value="2"/>
</dbReference>
<evidence type="ECO:0000256" key="1">
    <source>
        <dbReference type="ARBA" id="ARBA00004275"/>
    </source>
</evidence>
<dbReference type="Gene3D" id="3.40.50.720">
    <property type="entry name" value="NAD(P)-binding Rossmann-like Domain"/>
    <property type="match status" value="1"/>
</dbReference>
<dbReference type="Gene3D" id="3.90.226.10">
    <property type="entry name" value="2-enoyl-CoA Hydratase, Chain A, domain 1"/>
    <property type="match status" value="1"/>
</dbReference>
<proteinExistence type="inferred from homology"/>
<dbReference type="InterPro" id="IPR001753">
    <property type="entry name" value="Enoyl-CoA_hydra/iso"/>
</dbReference>
<comment type="similarity">
    <text evidence="3 14">Belongs to the enoyl-CoA hydratase/isomerase family.</text>
</comment>
<evidence type="ECO:0000256" key="14">
    <source>
        <dbReference type="RuleBase" id="RU003707"/>
    </source>
</evidence>
<dbReference type="SUPFAM" id="SSF51735">
    <property type="entry name" value="NAD(P)-binding Rossmann-fold domains"/>
    <property type="match status" value="1"/>
</dbReference>
<comment type="similarity">
    <text evidence="4">In the N-terminal section; belongs to the enoyl-CoA hydratase/isomerase family.</text>
</comment>
<dbReference type="InterPro" id="IPR036291">
    <property type="entry name" value="NAD(P)-bd_dom_sf"/>
</dbReference>
<evidence type="ECO:0000256" key="3">
    <source>
        <dbReference type="ARBA" id="ARBA00005254"/>
    </source>
</evidence>
<dbReference type="InterPro" id="IPR006176">
    <property type="entry name" value="3-OHacyl-CoA_DH_NAD-bd"/>
</dbReference>
<evidence type="ECO:0000256" key="2">
    <source>
        <dbReference type="ARBA" id="ARBA00005005"/>
    </source>
</evidence>
<dbReference type="Pfam" id="PF00378">
    <property type="entry name" value="ECH_1"/>
    <property type="match status" value="1"/>
</dbReference>
<keyword evidence="9" id="KW-0443">Lipid metabolism</keyword>
<keyword evidence="8" id="KW-0520">NAD</keyword>
<protein>
    <submittedName>
        <fullName evidence="17">3-hydroxyacyl-CoA dehydrogenase (Hbd-1)</fullName>
    </submittedName>
</protein>
<keyword evidence="18" id="KW-1185">Reference proteome</keyword>